<protein>
    <submittedName>
        <fullName evidence="1">Uncharacterized protein</fullName>
    </submittedName>
</protein>
<reference evidence="1 2" key="1">
    <citation type="submission" date="2023-07" db="EMBL/GenBank/DDBJ databases">
        <title>Sequencing the genomes of 1000 actinobacteria strains.</title>
        <authorList>
            <person name="Klenk H.-P."/>
        </authorList>
    </citation>
    <scope>NUCLEOTIDE SEQUENCE [LARGE SCALE GENOMIC DNA]</scope>
    <source>
        <strain evidence="1 2">DSM 45554</strain>
    </source>
</reference>
<comment type="caution">
    <text evidence="1">The sequence shown here is derived from an EMBL/GenBank/DDBJ whole genome shotgun (WGS) entry which is preliminary data.</text>
</comment>
<dbReference type="EMBL" id="JAVDYE010000001">
    <property type="protein sequence ID" value="MDR7385679.1"/>
    <property type="molecule type" value="Genomic_DNA"/>
</dbReference>
<proteinExistence type="predicted"/>
<dbReference type="Proteomes" id="UP001183585">
    <property type="component" value="Unassembled WGS sequence"/>
</dbReference>
<accession>A0ABU2CWH6</accession>
<organism evidence="1 2">
    <name type="scientific">Promicromonospora iranensis</name>
    <dbReference type="NCBI Taxonomy" id="1105144"/>
    <lineage>
        <taxon>Bacteria</taxon>
        <taxon>Bacillati</taxon>
        <taxon>Actinomycetota</taxon>
        <taxon>Actinomycetes</taxon>
        <taxon>Micrococcales</taxon>
        <taxon>Promicromonosporaceae</taxon>
        <taxon>Promicromonospora</taxon>
    </lineage>
</organism>
<sequence length="70" mass="7232">MTNLDRTAAACLGHVLLDVTSGPPVLYGAADVVADPGEAAAWAAEINHDPPMTPWGPLQVVAAELRAVTR</sequence>
<dbReference type="RefSeq" id="WP_274996623.1">
    <property type="nucleotide sequence ID" value="NZ_JAJQQP010000013.1"/>
</dbReference>
<gene>
    <name evidence="1" type="ORF">J2S48_005194</name>
</gene>
<evidence type="ECO:0000313" key="2">
    <source>
        <dbReference type="Proteomes" id="UP001183585"/>
    </source>
</evidence>
<keyword evidence="2" id="KW-1185">Reference proteome</keyword>
<evidence type="ECO:0000313" key="1">
    <source>
        <dbReference type="EMBL" id="MDR7385679.1"/>
    </source>
</evidence>
<name>A0ABU2CWH6_9MICO</name>